<dbReference type="Gene3D" id="1.20.58.220">
    <property type="entry name" value="Phosphate transport system protein phou homolog 2, domain 2"/>
    <property type="match status" value="1"/>
</dbReference>
<dbReference type="Pfam" id="PF01895">
    <property type="entry name" value="PhoU"/>
    <property type="match status" value="1"/>
</dbReference>
<protein>
    <recommendedName>
        <fullName evidence="1">PhoU domain-containing protein</fullName>
    </recommendedName>
</protein>
<proteinExistence type="predicted"/>
<dbReference type="AlphaFoldDB" id="A0A5J4R3G1"/>
<dbReference type="InterPro" id="IPR026022">
    <property type="entry name" value="PhoU_dom"/>
</dbReference>
<sequence length="229" mass="26618">RLCFISGGMLSTAELSILQAHKEISLYAARTLRMLNMVWDLLRIEREDEFIKLFGRIEKYEGISDNMELEIADYLNLVSDGRLSSESKLQIRAMLREVSEIESIADSCYNLARTIDRKRQINLDFTKNQYERIDLMMNLVTQSLGQMLVVLKKPEHLNAEANRSYNLEHEINNYRNQLKSKNILDVNNKEYDYQTGIYYMDIIAECEKLGDYVVNVVEAIELTDKKGGL</sequence>
<feature type="domain" description="PhoU" evidence="1">
    <location>
        <begin position="134"/>
        <end position="219"/>
    </location>
</feature>
<evidence type="ECO:0000259" key="1">
    <source>
        <dbReference type="Pfam" id="PF01895"/>
    </source>
</evidence>
<name>A0A5J4R3G1_9ZZZZ</name>
<gene>
    <name evidence="2" type="ORF">EZS27_023752</name>
</gene>
<dbReference type="EMBL" id="SNRY01002025">
    <property type="protein sequence ID" value="KAA6327253.1"/>
    <property type="molecule type" value="Genomic_DNA"/>
</dbReference>
<evidence type="ECO:0000313" key="2">
    <source>
        <dbReference type="EMBL" id="KAA6327253.1"/>
    </source>
</evidence>
<dbReference type="InterPro" id="IPR038078">
    <property type="entry name" value="PhoU-like_sf"/>
</dbReference>
<dbReference type="SUPFAM" id="SSF109755">
    <property type="entry name" value="PhoU-like"/>
    <property type="match status" value="1"/>
</dbReference>
<reference evidence="2" key="1">
    <citation type="submission" date="2019-03" db="EMBL/GenBank/DDBJ databases">
        <title>Single cell metagenomics reveals metabolic interactions within the superorganism composed of flagellate Streblomastix strix and complex community of Bacteroidetes bacteria on its surface.</title>
        <authorList>
            <person name="Treitli S.C."/>
            <person name="Kolisko M."/>
            <person name="Husnik F."/>
            <person name="Keeling P."/>
            <person name="Hampl V."/>
        </authorList>
    </citation>
    <scope>NUCLEOTIDE SEQUENCE</scope>
    <source>
        <strain evidence="2">STM</strain>
    </source>
</reference>
<organism evidence="2">
    <name type="scientific">termite gut metagenome</name>
    <dbReference type="NCBI Taxonomy" id="433724"/>
    <lineage>
        <taxon>unclassified sequences</taxon>
        <taxon>metagenomes</taxon>
        <taxon>organismal metagenomes</taxon>
    </lineage>
</organism>
<comment type="caution">
    <text evidence="2">The sequence shown here is derived from an EMBL/GenBank/DDBJ whole genome shotgun (WGS) entry which is preliminary data.</text>
</comment>
<accession>A0A5J4R3G1</accession>
<feature type="non-terminal residue" evidence="2">
    <location>
        <position position="1"/>
    </location>
</feature>